<dbReference type="AlphaFoldDB" id="N6W388"/>
<dbReference type="InterPro" id="IPR017968">
    <property type="entry name" value="Acylphosphatase_CS"/>
</dbReference>
<accession>N6W388</accession>
<dbReference type="EMBL" id="APLQ01000007">
    <property type="protein sequence ID" value="ENO17015.2"/>
    <property type="molecule type" value="Genomic_DNA"/>
</dbReference>
<evidence type="ECO:0000313" key="10">
    <source>
        <dbReference type="Proteomes" id="UP000013165"/>
    </source>
</evidence>
<dbReference type="Gene3D" id="3.30.70.100">
    <property type="match status" value="1"/>
</dbReference>
<dbReference type="PATRIC" id="fig|626887.3.peg.222"/>
<dbReference type="PROSITE" id="PS51160">
    <property type="entry name" value="ACYLPHOSPHATASE_3"/>
    <property type="match status" value="1"/>
</dbReference>
<dbReference type="OrthoDB" id="5295388at2"/>
<evidence type="ECO:0000313" key="9">
    <source>
        <dbReference type="EMBL" id="ENO17015.2"/>
    </source>
</evidence>
<dbReference type="Proteomes" id="UP000013165">
    <property type="component" value="Unassembled WGS sequence"/>
</dbReference>
<evidence type="ECO:0000256" key="5">
    <source>
        <dbReference type="PROSITE-ProRule" id="PRU00520"/>
    </source>
</evidence>
<keyword evidence="5 6" id="KW-0378">Hydrolase</keyword>
<gene>
    <name evidence="9" type="ORF">J057_01209</name>
</gene>
<dbReference type="eggNOG" id="COG1254">
    <property type="taxonomic scope" value="Bacteria"/>
</dbReference>
<dbReference type="PROSITE" id="PS00150">
    <property type="entry name" value="ACYLPHOSPHATASE_1"/>
    <property type="match status" value="1"/>
</dbReference>
<proteinExistence type="inferred from homology"/>
<dbReference type="HOGENOM" id="CLU_141932_1_3_6"/>
<dbReference type="GO" id="GO:0003998">
    <property type="term" value="F:acylphosphatase activity"/>
    <property type="evidence" value="ECO:0007669"/>
    <property type="project" value="UniProtKB-EC"/>
</dbReference>
<comment type="caution">
    <text evidence="9">The sequence shown here is derived from an EMBL/GenBank/DDBJ whole genome shotgun (WGS) entry which is preliminary data.</text>
</comment>
<evidence type="ECO:0000256" key="7">
    <source>
        <dbReference type="RuleBase" id="RU004168"/>
    </source>
</evidence>
<feature type="active site" evidence="5">
    <location>
        <position position="42"/>
    </location>
</feature>
<dbReference type="EC" id="3.6.1.7" evidence="2 5"/>
<dbReference type="InterPro" id="IPR020456">
    <property type="entry name" value="Acylphosphatase"/>
</dbReference>
<comment type="catalytic activity">
    <reaction evidence="4 5 6">
        <text>an acyl phosphate + H2O = a carboxylate + phosphate + H(+)</text>
        <dbReference type="Rhea" id="RHEA:14965"/>
        <dbReference type="ChEBI" id="CHEBI:15377"/>
        <dbReference type="ChEBI" id="CHEBI:15378"/>
        <dbReference type="ChEBI" id="CHEBI:29067"/>
        <dbReference type="ChEBI" id="CHEBI:43474"/>
        <dbReference type="ChEBI" id="CHEBI:59918"/>
        <dbReference type="EC" id="3.6.1.7"/>
    </reaction>
</comment>
<reference evidence="9 10" key="1">
    <citation type="journal article" date="2013" name="Genome Announc.">
        <title>Genome Sequence of the Polycyclic Aromatic Hydrocarbon-Degrading Bacterium Strain Marinobacter nanhaiticus D15-8WT.</title>
        <authorList>
            <person name="Cui Z."/>
            <person name="Gao W."/>
            <person name="Li Q."/>
            <person name="Xu G."/>
            <person name="Zheng L."/>
        </authorList>
    </citation>
    <scope>NUCLEOTIDE SEQUENCE [LARGE SCALE GENOMIC DNA]</scope>
    <source>
        <strain evidence="9 10">D15-8W</strain>
    </source>
</reference>
<dbReference type="NCBIfam" id="NF011022">
    <property type="entry name" value="PRK14451.1"/>
    <property type="match status" value="1"/>
</dbReference>
<dbReference type="InterPro" id="IPR036046">
    <property type="entry name" value="Acylphosphatase-like_dom_sf"/>
</dbReference>
<name>N6W388_9GAMM</name>
<dbReference type="NCBIfam" id="NF011000">
    <property type="entry name" value="PRK14426.1"/>
    <property type="match status" value="1"/>
</dbReference>
<evidence type="ECO:0000256" key="6">
    <source>
        <dbReference type="RuleBase" id="RU000553"/>
    </source>
</evidence>
<evidence type="ECO:0000256" key="4">
    <source>
        <dbReference type="ARBA" id="ARBA00047645"/>
    </source>
</evidence>
<keyword evidence="10" id="KW-1185">Reference proteome</keyword>
<dbReference type="InterPro" id="IPR001792">
    <property type="entry name" value="Acylphosphatase-like_dom"/>
</dbReference>
<dbReference type="SUPFAM" id="SSF54975">
    <property type="entry name" value="Acylphosphatase/BLUF domain-like"/>
    <property type="match status" value="1"/>
</dbReference>
<comment type="similarity">
    <text evidence="1 7">Belongs to the acylphosphatase family.</text>
</comment>
<feature type="domain" description="Acylphosphatase-like" evidence="8">
    <location>
        <begin position="9"/>
        <end position="94"/>
    </location>
</feature>
<sequence>MEVVMEEQCIRVFVSGRVQGVNFRGSTQEQAKTKGISGYAKNLTDGRVEVVACGDESALEWLLEWLHKGPSSARVDEVKVESIPYKPRKEFSVK</sequence>
<dbReference type="STRING" id="626887.J057_01209"/>
<organism evidence="9 10">
    <name type="scientific">Marinobacter nanhaiticus D15-8W</name>
    <dbReference type="NCBI Taxonomy" id="626887"/>
    <lineage>
        <taxon>Bacteria</taxon>
        <taxon>Pseudomonadati</taxon>
        <taxon>Pseudomonadota</taxon>
        <taxon>Gammaproteobacteria</taxon>
        <taxon>Pseudomonadales</taxon>
        <taxon>Marinobacteraceae</taxon>
        <taxon>Marinobacter</taxon>
    </lineage>
</organism>
<dbReference type="PANTHER" id="PTHR47268">
    <property type="entry name" value="ACYLPHOSPHATASE"/>
    <property type="match status" value="1"/>
</dbReference>
<dbReference type="PROSITE" id="PS00151">
    <property type="entry name" value="ACYLPHOSPHATASE_2"/>
    <property type="match status" value="1"/>
</dbReference>
<evidence type="ECO:0000256" key="3">
    <source>
        <dbReference type="ARBA" id="ARBA00015991"/>
    </source>
</evidence>
<evidence type="ECO:0000259" key="8">
    <source>
        <dbReference type="PROSITE" id="PS51160"/>
    </source>
</evidence>
<evidence type="ECO:0000256" key="2">
    <source>
        <dbReference type="ARBA" id="ARBA00012150"/>
    </source>
</evidence>
<evidence type="ECO:0000256" key="1">
    <source>
        <dbReference type="ARBA" id="ARBA00005614"/>
    </source>
</evidence>
<dbReference type="Pfam" id="PF00708">
    <property type="entry name" value="Acylphosphatase"/>
    <property type="match status" value="1"/>
</dbReference>
<protein>
    <recommendedName>
        <fullName evidence="3 5">Acylphosphatase</fullName>
        <ecNumber evidence="2 5">3.6.1.7</ecNumber>
    </recommendedName>
</protein>
<dbReference type="PANTHER" id="PTHR47268:SF4">
    <property type="entry name" value="ACYLPHOSPHATASE"/>
    <property type="match status" value="1"/>
</dbReference>
<feature type="active site" evidence="5">
    <location>
        <position position="24"/>
    </location>
</feature>